<organism evidence="1 2">
    <name type="scientific">Phascolarctobacterium succinatutens YIT 12067</name>
    <dbReference type="NCBI Taxonomy" id="626939"/>
    <lineage>
        <taxon>Bacteria</taxon>
        <taxon>Bacillati</taxon>
        <taxon>Bacillota</taxon>
        <taxon>Negativicutes</taxon>
        <taxon>Acidaminococcales</taxon>
        <taxon>Acidaminococcaceae</taxon>
        <taxon>Phascolarctobacterium</taxon>
    </lineage>
</organism>
<name>E8LF40_9FIRM</name>
<evidence type="ECO:0000313" key="2">
    <source>
        <dbReference type="Proteomes" id="UP000004923"/>
    </source>
</evidence>
<accession>E8LF40</accession>
<sequence length="71" mass="8385">MMILPRAYFVFNVRYLIVGLKHILMCLEIVALPNLARPQSFEESSQNFFDCWINCCKKIILFLSYTFNTLC</sequence>
<dbReference type="EMBL" id="AEVN01000070">
    <property type="protein sequence ID" value="EFY04526.1"/>
    <property type="molecule type" value="Genomic_DNA"/>
</dbReference>
<reference evidence="1 2" key="1">
    <citation type="submission" date="2011-01" db="EMBL/GenBank/DDBJ databases">
        <authorList>
            <person name="Weinstock G."/>
            <person name="Sodergren E."/>
            <person name="Clifton S."/>
            <person name="Fulton L."/>
            <person name="Fulton B."/>
            <person name="Courtney L."/>
            <person name="Fronick C."/>
            <person name="Harrison M."/>
            <person name="Strong C."/>
            <person name="Farmer C."/>
            <person name="Delahaunty K."/>
            <person name="Markovic C."/>
            <person name="Hall O."/>
            <person name="Minx P."/>
            <person name="Tomlinson C."/>
            <person name="Mitreva M."/>
            <person name="Hou S."/>
            <person name="Chen J."/>
            <person name="Wollam A."/>
            <person name="Pepin K.H."/>
            <person name="Johnson M."/>
            <person name="Bhonagiri V."/>
            <person name="Zhang X."/>
            <person name="Suruliraj S."/>
            <person name="Warren W."/>
            <person name="Chinwalla A."/>
            <person name="Mardis E.R."/>
            <person name="Wilson R.K."/>
        </authorList>
    </citation>
    <scope>NUCLEOTIDE SEQUENCE [LARGE SCALE GENOMIC DNA]</scope>
    <source>
        <strain evidence="1 2">YIT 12067</strain>
    </source>
</reference>
<evidence type="ECO:0000313" key="1">
    <source>
        <dbReference type="EMBL" id="EFY04526.1"/>
    </source>
</evidence>
<protein>
    <submittedName>
        <fullName evidence="1">Uncharacterized protein</fullName>
    </submittedName>
</protein>
<dbReference type="Proteomes" id="UP000004923">
    <property type="component" value="Unassembled WGS sequence"/>
</dbReference>
<gene>
    <name evidence="1" type="ORF">HMPREF9443_01475</name>
</gene>
<dbReference type="HOGENOM" id="CLU_2736529_0_0_9"/>
<comment type="caution">
    <text evidence="1">The sequence shown here is derived from an EMBL/GenBank/DDBJ whole genome shotgun (WGS) entry which is preliminary data.</text>
</comment>
<proteinExistence type="predicted"/>
<dbReference type="AlphaFoldDB" id="E8LF40"/>
<keyword evidence="2" id="KW-1185">Reference proteome</keyword>